<reference evidence="1 2" key="1">
    <citation type="submission" date="2018-03" db="EMBL/GenBank/DDBJ databases">
        <title>Genomic Encyclopedia of Type Strains, Phase III (KMG-III): the genomes of soil and plant-associated and newly described type strains.</title>
        <authorList>
            <person name="Whitman W."/>
        </authorList>
    </citation>
    <scope>NUCLEOTIDE SEQUENCE [LARGE SCALE GENOMIC DNA]</scope>
    <source>
        <strain evidence="1 2">CGMCC 4.7104</strain>
    </source>
</reference>
<dbReference type="Proteomes" id="UP000238312">
    <property type="component" value="Unassembled WGS sequence"/>
</dbReference>
<dbReference type="CDD" id="cd07822">
    <property type="entry name" value="SRPBCC_4"/>
    <property type="match status" value="1"/>
</dbReference>
<keyword evidence="2" id="KW-1185">Reference proteome</keyword>
<protein>
    <submittedName>
        <fullName evidence="1">Uncharacterized protein YndB with AHSA1/START domain</fullName>
    </submittedName>
</protein>
<dbReference type="EMBL" id="PVNG01000017">
    <property type="protein sequence ID" value="PRX60249.1"/>
    <property type="molecule type" value="Genomic_DNA"/>
</dbReference>
<accession>A0A2T0MQ17</accession>
<dbReference type="InterPro" id="IPR019587">
    <property type="entry name" value="Polyketide_cyclase/dehydratase"/>
</dbReference>
<comment type="caution">
    <text evidence="1">The sequence shown here is derived from an EMBL/GenBank/DDBJ whole genome shotgun (WGS) entry which is preliminary data.</text>
</comment>
<evidence type="ECO:0000313" key="1">
    <source>
        <dbReference type="EMBL" id="PRX60249.1"/>
    </source>
</evidence>
<proteinExistence type="predicted"/>
<sequence length="174" mass="19812">MYDKVNWPKQYDPKTSAIYALNDIDVKAPPEVVWKLLVDAENWSSYFPPEDQVKIRSGEPELALGTRYSRVTVGFPMSLNVTECEPFSRLAWETVVDGDGTGSSAYHGWVITPTHDGCHVLTEETQQGPFFLEELGRKQPGALYRYHQDWVERLARAAEAEVANPGFYRSSFHR</sequence>
<name>A0A2T0MQ17_9ACTN</name>
<organism evidence="1 2">
    <name type="scientific">Nonomuraea fuscirosea</name>
    <dbReference type="NCBI Taxonomy" id="1291556"/>
    <lineage>
        <taxon>Bacteria</taxon>
        <taxon>Bacillati</taxon>
        <taxon>Actinomycetota</taxon>
        <taxon>Actinomycetes</taxon>
        <taxon>Streptosporangiales</taxon>
        <taxon>Streptosporangiaceae</taxon>
        <taxon>Nonomuraea</taxon>
    </lineage>
</organism>
<dbReference type="InterPro" id="IPR023393">
    <property type="entry name" value="START-like_dom_sf"/>
</dbReference>
<gene>
    <name evidence="1" type="ORF">B0I32_11716</name>
</gene>
<dbReference type="Pfam" id="PF10604">
    <property type="entry name" value="Polyketide_cyc2"/>
    <property type="match status" value="1"/>
</dbReference>
<dbReference type="Gene3D" id="3.30.530.20">
    <property type="match status" value="1"/>
</dbReference>
<dbReference type="RefSeq" id="WP_106246939.1">
    <property type="nucleotide sequence ID" value="NZ_PVNG01000017.1"/>
</dbReference>
<dbReference type="OrthoDB" id="191189at2"/>
<evidence type="ECO:0000313" key="2">
    <source>
        <dbReference type="Proteomes" id="UP000238312"/>
    </source>
</evidence>
<dbReference type="AlphaFoldDB" id="A0A2T0MQ17"/>
<dbReference type="SUPFAM" id="SSF55961">
    <property type="entry name" value="Bet v1-like"/>
    <property type="match status" value="1"/>
</dbReference>